<accession>A0A9P5Y9L5</accession>
<reference evidence="1" key="1">
    <citation type="submission" date="2020-11" db="EMBL/GenBank/DDBJ databases">
        <authorList>
            <consortium name="DOE Joint Genome Institute"/>
            <person name="Ahrendt S."/>
            <person name="Riley R."/>
            <person name="Andreopoulos W."/>
            <person name="Labutti K."/>
            <person name="Pangilinan J."/>
            <person name="Ruiz-Duenas F.J."/>
            <person name="Barrasa J.M."/>
            <person name="Sanchez-Garcia M."/>
            <person name="Camarero S."/>
            <person name="Miyauchi S."/>
            <person name="Serrano A."/>
            <person name="Linde D."/>
            <person name="Babiker R."/>
            <person name="Drula E."/>
            <person name="Ayuso-Fernandez I."/>
            <person name="Pacheco R."/>
            <person name="Padilla G."/>
            <person name="Ferreira P."/>
            <person name="Barriuso J."/>
            <person name="Kellner H."/>
            <person name="Castanera R."/>
            <person name="Alfaro M."/>
            <person name="Ramirez L."/>
            <person name="Pisabarro A.G."/>
            <person name="Kuo A."/>
            <person name="Tritt A."/>
            <person name="Lipzen A."/>
            <person name="He G."/>
            <person name="Yan M."/>
            <person name="Ng V."/>
            <person name="Cullen D."/>
            <person name="Martin F."/>
            <person name="Rosso M.-N."/>
            <person name="Henrissat B."/>
            <person name="Hibbett D."/>
            <person name="Martinez A.T."/>
            <person name="Grigoriev I.V."/>
        </authorList>
    </citation>
    <scope>NUCLEOTIDE SEQUENCE</scope>
    <source>
        <strain evidence="1">CBS 247.69</strain>
    </source>
</reference>
<proteinExistence type="predicted"/>
<evidence type="ECO:0000313" key="1">
    <source>
        <dbReference type="EMBL" id="KAF9464803.1"/>
    </source>
</evidence>
<dbReference type="Proteomes" id="UP000807353">
    <property type="component" value="Unassembled WGS sequence"/>
</dbReference>
<dbReference type="EMBL" id="MU150251">
    <property type="protein sequence ID" value="KAF9464803.1"/>
    <property type="molecule type" value="Genomic_DNA"/>
</dbReference>
<gene>
    <name evidence="1" type="ORF">BDZ94DRAFT_1255296</name>
</gene>
<keyword evidence="2" id="KW-1185">Reference proteome</keyword>
<name>A0A9P5Y9L5_9AGAR</name>
<sequence length="1057" mass="117115">MGTEYATRLMIVKGKFEALSMALYGEVLSGTAPPPLKYEPRSLPSTEPVALSRAVDPSNSSDPTALARELLTLLPDSPPLPLVVRLMFCLKPSDEDWDLPEFPYLHADLDVEMEEELDLENAIFFTSKPVRDDTPEESLSRFAIKVANCIGPKSSDQAYQIAMLLGISASQHPEMARALLQNLDVNSIFDSETLDESTILRLLDAATNVDIAQFLNNEYFLSLLKGVQENSRVDKSTQMAAKRLSTRIRQWQLFEDALSNTRGDFSEASDFLKDIGTQEQSMGIWLESMILHDDIAAKLAENAVLPVPHSHPPFLLRCTPITVSHDEFITFVRGYVGVASVLAVWAWADSLGNDVCRERTLAVLHLWQSVEGYREIVNHLLLLRQLTRRLEWVIADKDPPRKSGIIAERILVDLAREPSAILHDDLVQTILSLKPPLSFIAEHERLSLRKIALVAEDGLPAAVEELMFTSAHPLSQRRLRTVRASLAIVERELDNDSGEWRTTQAFWKEQSHAMVPRLIDLFIGVVADLNAHFVVSPPPRMNQSLVDQLFRTGDALLKLILRMTPILPLTSRGMRELVAAIADMFACTDAADMAYAQSSSACVSAQGVRQTCLDLVRGLSALGSYMEPGRLGAEVILRSLLEHAGRHGGRDPVYHLLQVFMLIDHVLPETNTVYEENDAHSIWVMDVLPKVLNEVKAFFCQLDTDSKVHLVKRLVTLDNGVLGMGEWLLLEEMKRFMNALVSLSDASLPMDYVNVLMHQASISLHLVFELATPSSSSSSWCLKALASMPDLTQALTNCLLMLLDGRYTSPYLPKLIEILASASETFVPEVAFTILLACLRVAQDESAQLHTVDTILSIIKTLPSAAFNTDALRLEIGQTLSAFAERSFDTDMAKGVMALLAWLPDQENPKFTSLCSITASQFSSLGDSLQKALPIEEHPALTELQSKFTIDEDESFITTNKELPTTLEFSLQSITDLLHLDMSSPPTTPKGTKTPDILGLIISPPTALLRSPAATGLTKTYVNNDFRQLRQAPSARQNTSRLPSMHVDVGINGRLAF</sequence>
<comment type="caution">
    <text evidence="1">The sequence shown here is derived from an EMBL/GenBank/DDBJ whole genome shotgun (WGS) entry which is preliminary data.</text>
</comment>
<evidence type="ECO:0000313" key="2">
    <source>
        <dbReference type="Proteomes" id="UP000807353"/>
    </source>
</evidence>
<dbReference type="OrthoDB" id="2011702at2759"/>
<protein>
    <submittedName>
        <fullName evidence="1">Uncharacterized protein</fullName>
    </submittedName>
</protein>
<dbReference type="AlphaFoldDB" id="A0A9P5Y9L5"/>
<organism evidence="1 2">
    <name type="scientific">Collybia nuda</name>
    <dbReference type="NCBI Taxonomy" id="64659"/>
    <lineage>
        <taxon>Eukaryota</taxon>
        <taxon>Fungi</taxon>
        <taxon>Dikarya</taxon>
        <taxon>Basidiomycota</taxon>
        <taxon>Agaricomycotina</taxon>
        <taxon>Agaricomycetes</taxon>
        <taxon>Agaricomycetidae</taxon>
        <taxon>Agaricales</taxon>
        <taxon>Tricholomatineae</taxon>
        <taxon>Clitocybaceae</taxon>
        <taxon>Collybia</taxon>
    </lineage>
</organism>